<organism evidence="3 4">
    <name type="scientific">Cnephaeus nilssonii</name>
    <name type="common">Northern bat</name>
    <name type="synonym">Eptesicus nilssonii</name>
    <dbReference type="NCBI Taxonomy" id="3371016"/>
    <lineage>
        <taxon>Eukaryota</taxon>
        <taxon>Metazoa</taxon>
        <taxon>Chordata</taxon>
        <taxon>Craniata</taxon>
        <taxon>Vertebrata</taxon>
        <taxon>Euteleostomi</taxon>
        <taxon>Mammalia</taxon>
        <taxon>Eutheria</taxon>
        <taxon>Laurasiatheria</taxon>
        <taxon>Chiroptera</taxon>
        <taxon>Yangochiroptera</taxon>
        <taxon>Vespertilionidae</taxon>
        <taxon>Cnephaeus</taxon>
    </lineage>
</organism>
<reference evidence="3" key="1">
    <citation type="submission" date="2023-06" db="EMBL/GenBank/DDBJ databases">
        <title>Reference genome for the Northern bat (Eptesicus nilssonii), a most northern bat species.</title>
        <authorList>
            <person name="Laine V.N."/>
            <person name="Pulliainen A.T."/>
            <person name="Lilley T.M."/>
        </authorList>
    </citation>
    <scope>NUCLEOTIDE SEQUENCE</scope>
    <source>
        <strain evidence="3">BLF_Eptnil</strain>
        <tissue evidence="3">Kidney</tissue>
    </source>
</reference>
<keyword evidence="4" id="KW-1185">Reference proteome</keyword>
<sequence length="130" mass="14879">MDSCDELIPEYLNFICGVVDSKDLPLNISQEMLQQSKMLKEGLALPEDEEEKEKMEESKAKFENLCKLMKGILDVKVEKTLHQKVEADKNDKAVKDLVVLLFETVLLSSDFSLEDHQTYSNCIYCMIKLG</sequence>
<proteinExistence type="inferred from homology"/>
<dbReference type="InterPro" id="IPR037196">
    <property type="entry name" value="HSP90_C"/>
</dbReference>
<dbReference type="GO" id="GO:0051082">
    <property type="term" value="F:unfolded protein binding"/>
    <property type="evidence" value="ECO:0007669"/>
    <property type="project" value="InterPro"/>
</dbReference>
<dbReference type="SUPFAM" id="SSF54211">
    <property type="entry name" value="Ribosomal protein S5 domain 2-like"/>
    <property type="match status" value="1"/>
</dbReference>
<comment type="similarity">
    <text evidence="1">Belongs to the heat shock protein 90 family.</text>
</comment>
<dbReference type="InterPro" id="IPR020568">
    <property type="entry name" value="Ribosomal_Su5_D2-typ_SF"/>
</dbReference>
<dbReference type="AlphaFoldDB" id="A0AA40LQZ4"/>
<keyword evidence="2" id="KW-0143">Chaperone</keyword>
<dbReference type="GO" id="GO:0005524">
    <property type="term" value="F:ATP binding"/>
    <property type="evidence" value="ECO:0007669"/>
    <property type="project" value="InterPro"/>
</dbReference>
<dbReference type="Pfam" id="PF00183">
    <property type="entry name" value="HSP90"/>
    <property type="match status" value="2"/>
</dbReference>
<evidence type="ECO:0000256" key="2">
    <source>
        <dbReference type="ARBA" id="ARBA00023186"/>
    </source>
</evidence>
<comment type="caution">
    <text evidence="3">The sequence shown here is derived from an EMBL/GenBank/DDBJ whole genome shotgun (WGS) entry which is preliminary data.</text>
</comment>
<evidence type="ECO:0000313" key="3">
    <source>
        <dbReference type="EMBL" id="KAK1340742.1"/>
    </source>
</evidence>
<name>A0AA40LQZ4_CNENI</name>
<accession>A0AA40LQZ4</accession>
<dbReference type="GO" id="GO:0016887">
    <property type="term" value="F:ATP hydrolysis activity"/>
    <property type="evidence" value="ECO:0007669"/>
    <property type="project" value="InterPro"/>
</dbReference>
<dbReference type="PANTHER" id="PTHR11528">
    <property type="entry name" value="HEAT SHOCK PROTEIN 90 FAMILY MEMBER"/>
    <property type="match status" value="1"/>
</dbReference>
<dbReference type="EMBL" id="JAULJE010000007">
    <property type="protein sequence ID" value="KAK1340742.1"/>
    <property type="molecule type" value="Genomic_DNA"/>
</dbReference>
<protein>
    <submittedName>
        <fullName evidence="3">Uncharacterized protein</fullName>
    </submittedName>
</protein>
<dbReference type="Gene3D" id="1.20.120.790">
    <property type="entry name" value="Heat shock protein 90, C-terminal domain"/>
    <property type="match status" value="2"/>
</dbReference>
<dbReference type="GO" id="GO:0140662">
    <property type="term" value="F:ATP-dependent protein folding chaperone"/>
    <property type="evidence" value="ECO:0007669"/>
    <property type="project" value="InterPro"/>
</dbReference>
<dbReference type="SUPFAM" id="SSF110942">
    <property type="entry name" value="HSP90 C-terminal domain"/>
    <property type="match status" value="1"/>
</dbReference>
<gene>
    <name evidence="3" type="ORF">QTO34_017134</name>
</gene>
<dbReference type="InterPro" id="IPR001404">
    <property type="entry name" value="Hsp90_fam"/>
</dbReference>
<evidence type="ECO:0000256" key="1">
    <source>
        <dbReference type="ARBA" id="ARBA00008239"/>
    </source>
</evidence>
<evidence type="ECO:0000313" key="4">
    <source>
        <dbReference type="Proteomes" id="UP001177744"/>
    </source>
</evidence>
<dbReference type="Proteomes" id="UP001177744">
    <property type="component" value="Unassembled WGS sequence"/>
</dbReference>
<dbReference type="Gene3D" id="3.30.230.80">
    <property type="match status" value="1"/>
</dbReference>